<gene>
    <name evidence="2" type="ORF">NCTC10082_04490</name>
</gene>
<feature type="region of interest" description="Disordered" evidence="1">
    <location>
        <begin position="409"/>
        <end position="428"/>
    </location>
</feature>
<feature type="compositionally biased region" description="Low complexity" evidence="1">
    <location>
        <begin position="414"/>
        <end position="428"/>
    </location>
</feature>
<dbReference type="Proteomes" id="UP000255164">
    <property type="component" value="Unassembled WGS sequence"/>
</dbReference>
<dbReference type="EMBL" id="UFZA01000002">
    <property type="protein sequence ID" value="STE71598.1"/>
    <property type="molecule type" value="Genomic_DNA"/>
</dbReference>
<feature type="compositionally biased region" description="Basic and acidic residues" evidence="1">
    <location>
        <begin position="336"/>
        <end position="353"/>
    </location>
</feature>
<keyword evidence="2" id="KW-0378">Hydrolase</keyword>
<evidence type="ECO:0000313" key="2">
    <source>
        <dbReference type="EMBL" id="STE71598.1"/>
    </source>
</evidence>
<dbReference type="RefSeq" id="WP_064226339.1">
    <property type="nucleotide sequence ID" value="NZ_BKBY01000254.1"/>
</dbReference>
<reference evidence="2 3" key="1">
    <citation type="submission" date="2018-06" db="EMBL/GenBank/DDBJ databases">
        <authorList>
            <consortium name="Pathogen Informatics"/>
            <person name="Doyle S."/>
        </authorList>
    </citation>
    <scope>NUCLEOTIDE SEQUENCE [LARGE SCALE GENOMIC DNA]</scope>
    <source>
        <strain evidence="2 3">NCTC10082</strain>
    </source>
</reference>
<dbReference type="AlphaFoldDB" id="A0A2S8JQ17"/>
<keyword evidence="2" id="KW-0269">Exonuclease</keyword>
<dbReference type="GO" id="GO:0004527">
    <property type="term" value="F:exonuclease activity"/>
    <property type="evidence" value="ECO:0007669"/>
    <property type="project" value="UniProtKB-KW"/>
</dbReference>
<organism evidence="2 3">
    <name type="scientific">Escherichia coli</name>
    <dbReference type="NCBI Taxonomy" id="562"/>
    <lineage>
        <taxon>Bacteria</taxon>
        <taxon>Pseudomonadati</taxon>
        <taxon>Pseudomonadota</taxon>
        <taxon>Gammaproteobacteria</taxon>
        <taxon>Enterobacterales</taxon>
        <taxon>Enterobacteriaceae</taxon>
        <taxon>Escherichia</taxon>
    </lineage>
</organism>
<feature type="region of interest" description="Disordered" evidence="1">
    <location>
        <begin position="334"/>
        <end position="384"/>
    </location>
</feature>
<evidence type="ECO:0000313" key="3">
    <source>
        <dbReference type="Proteomes" id="UP000255164"/>
    </source>
</evidence>
<keyword evidence="2" id="KW-0540">Nuclease</keyword>
<sequence length="741" mass="82405">MTIFNGLLEAKKGALKNGAIPALAIAIDAPNKKVAENIIIGKLWEAYPDHGDNYFKPKIWEDAPGQPRPGVGEFDETFATEHSFDGEKWVVNTPADSDSGSADIAQVNDLMKLPARERFAAVLLFSHDANEVDSELLAQTREYLEMLDNSDTDSEDEVDAFNRIVLDAMVACKPIEYMHIAGLNNLVHAILASCDTQEQNPTSWTISKFIKKWVENPGKRDEMLPEVKPETASARPYQQTHATLDREIACALLPVGPEKITPSVLKAADEIISQDREDFKRWSMALRTTDQILAYDRASVFGVIQSAPAKDTYHFPQSLRSHIDNWLQANGQRDANAVEEKPKETAPKDDVKVTNHGGGRFSIDGMMSETPSNQGEKSEAANAGERSLQQLREQFVTPRHVYDVPENNAVSQREPAAITPAEETPPQEKLSEQVKDLVQNVDALVEPPHAEEKTASIRMEHYLSAMNDDQSKANLAIWNRVQRTDPAYVTHNDYGAGLHSIRAQYILMRATEVLGMEGIGWGVEIKEERVDRGVPLLEPIQDQTGKIIGQKPVRDADGSLFCLSVHTIRIDLWYIWNGVKGFIPSYGHTDYISKNNKGALVMEKEASKKSLTDATVKALSHLGFAADVYMDMHNDSAYTAELNTEYSIKKASEKAEDATRLREELDERLSGVAKTLAAAVTPNEVNKVYGLIAREVEVHRKAAESKGDKEYSTYLGSRLRRLNEIKTERLTALTAAQEQTA</sequence>
<accession>A0A2S8JQ17</accession>
<protein>
    <submittedName>
        <fullName evidence="2">Exonuclease</fullName>
    </submittedName>
</protein>
<proteinExistence type="predicted"/>
<evidence type="ECO:0000256" key="1">
    <source>
        <dbReference type="SAM" id="MobiDB-lite"/>
    </source>
</evidence>
<name>A0A2S8JQ17_ECOLX</name>